<evidence type="ECO:0000313" key="1">
    <source>
        <dbReference type="EMBL" id="WIV21165.1"/>
    </source>
</evidence>
<evidence type="ECO:0000313" key="2">
    <source>
        <dbReference type="Proteomes" id="UP001236415"/>
    </source>
</evidence>
<dbReference type="SUPFAM" id="SSF56112">
    <property type="entry name" value="Protein kinase-like (PK-like)"/>
    <property type="match status" value="1"/>
</dbReference>
<reference evidence="1 2" key="1">
    <citation type="submission" date="2023-06" db="EMBL/GenBank/DDBJ databases">
        <title>Paenibacillus polygonum sp. nov., an endophytic bacterium, isolated from Polygonum lapathifolium L. in Nanji Wetland National Nature Reserve, South of Poyang Lake, Jiangxi Province, China.</title>
        <authorList>
            <person name="Yu Z."/>
        </authorList>
    </citation>
    <scope>NUCLEOTIDE SEQUENCE [LARGE SCALE GENOMIC DNA]</scope>
    <source>
        <strain evidence="1 2">C31</strain>
    </source>
</reference>
<sequence>MKIIQKDQLNNVLSEKILHREIIDKSKHGRIIERLILSSKSLLLKYGTDDGIQNEVMIYKRIGRKTSEVPHVILSDEIEGVYFLVLNWIEGTHPNFTNPQDIIIVYKAIGSWAAEWSKRIDELMDIKHDSLNAFEKLENLLSERKDTIKQIIPSQTFGLLKYVIQKQDYILKLLRETPLTLDPGDISLHIIIIRSDDENVIFIDFESSSIRPMIMFFEHYGEGYESIPNTPKDIDLAERSFLEAWNDQSGRTIEWECFRHSQICAMIYYKIYNHVYWIQKFLDGNSVEETTEWINNDSEKLKDLIVKLEAADIL</sequence>
<protein>
    <recommendedName>
        <fullName evidence="3">Aminoglycoside phosphotransferase domain-containing protein</fullName>
    </recommendedName>
</protein>
<dbReference type="RefSeq" id="WP_285748675.1">
    <property type="nucleotide sequence ID" value="NZ_CP127162.1"/>
</dbReference>
<dbReference type="EMBL" id="CP127162">
    <property type="protein sequence ID" value="WIV21165.1"/>
    <property type="molecule type" value="Genomic_DNA"/>
</dbReference>
<name>A0ABY8X6K3_9BACL</name>
<accession>A0ABY8X6K3</accession>
<organism evidence="1 2">
    <name type="scientific">Paenibacillus polygoni</name>
    <dbReference type="NCBI Taxonomy" id="3050112"/>
    <lineage>
        <taxon>Bacteria</taxon>
        <taxon>Bacillati</taxon>
        <taxon>Bacillota</taxon>
        <taxon>Bacilli</taxon>
        <taxon>Bacillales</taxon>
        <taxon>Paenibacillaceae</taxon>
        <taxon>Paenibacillus</taxon>
    </lineage>
</organism>
<keyword evidence="2" id="KW-1185">Reference proteome</keyword>
<dbReference type="InterPro" id="IPR011009">
    <property type="entry name" value="Kinase-like_dom_sf"/>
</dbReference>
<gene>
    <name evidence="1" type="ORF">QPK24_11055</name>
</gene>
<evidence type="ECO:0008006" key="3">
    <source>
        <dbReference type="Google" id="ProtNLM"/>
    </source>
</evidence>
<proteinExistence type="predicted"/>
<dbReference type="Proteomes" id="UP001236415">
    <property type="component" value="Chromosome"/>
</dbReference>